<dbReference type="SUPFAM" id="SSF53335">
    <property type="entry name" value="S-adenosyl-L-methionine-dependent methyltransferases"/>
    <property type="match status" value="1"/>
</dbReference>
<feature type="domain" description="Methyltransferase" evidence="14">
    <location>
        <begin position="286"/>
        <end position="386"/>
    </location>
</feature>
<keyword evidence="4" id="KW-0489">Methyltransferase</keyword>
<protein>
    <recommendedName>
        <fullName evidence="3">Small RNA 2'-O-methyltransferase</fullName>
        <ecNumber evidence="11">2.1.1.386</ecNumber>
    </recommendedName>
</protein>
<comment type="similarity">
    <text evidence="2">Belongs to the methyltransferase superfamily. HEN1 family.</text>
</comment>
<dbReference type="GO" id="GO:0003723">
    <property type="term" value="F:RNA binding"/>
    <property type="evidence" value="ECO:0007669"/>
    <property type="project" value="UniProtKB-KW"/>
</dbReference>
<dbReference type="InterPro" id="IPR024026">
    <property type="entry name" value="3'-RNA_MeTfrase_Hen1_bac"/>
</dbReference>
<dbReference type="Proteomes" id="UP000292027">
    <property type="component" value="Unassembled WGS sequence"/>
</dbReference>
<evidence type="ECO:0000313" key="15">
    <source>
        <dbReference type="EMBL" id="RZU12305.1"/>
    </source>
</evidence>
<dbReference type="Gene3D" id="3.30.1610.20">
    <property type="entry name" value="Hen1, N-terminal domain"/>
    <property type="match status" value="1"/>
</dbReference>
<evidence type="ECO:0000256" key="6">
    <source>
        <dbReference type="ARBA" id="ARBA00022691"/>
    </source>
</evidence>
<evidence type="ECO:0000256" key="10">
    <source>
        <dbReference type="ARBA" id="ARBA00023158"/>
    </source>
</evidence>
<dbReference type="EMBL" id="SHKR01000014">
    <property type="protein sequence ID" value="RZU12305.1"/>
    <property type="molecule type" value="Genomic_DNA"/>
</dbReference>
<comment type="cofactor">
    <cofactor evidence="1">
        <name>Mg(2+)</name>
        <dbReference type="ChEBI" id="CHEBI:18420"/>
    </cofactor>
</comment>
<keyword evidence="5" id="KW-0808">Transferase</keyword>
<evidence type="ECO:0000256" key="11">
    <source>
        <dbReference type="ARBA" id="ARBA00035025"/>
    </source>
</evidence>
<organism evidence="15 16">
    <name type="scientific">Kribbella rubisoli</name>
    <dbReference type="NCBI Taxonomy" id="3075929"/>
    <lineage>
        <taxon>Bacteria</taxon>
        <taxon>Bacillati</taxon>
        <taxon>Actinomycetota</taxon>
        <taxon>Actinomycetes</taxon>
        <taxon>Propionibacteriales</taxon>
        <taxon>Kribbellaceae</taxon>
        <taxon>Kribbella</taxon>
    </lineage>
</organism>
<dbReference type="Pfam" id="PF13649">
    <property type="entry name" value="Methyltransf_25"/>
    <property type="match status" value="1"/>
</dbReference>
<dbReference type="GO" id="GO:0090486">
    <property type="term" value="F:small RNA 2'-O-methyltransferase activity"/>
    <property type="evidence" value="ECO:0007669"/>
    <property type="project" value="UniProtKB-EC"/>
</dbReference>
<gene>
    <name evidence="15" type="ORF">EV645_5571</name>
</gene>
<feature type="domain" description="Hen1 N-terminal" evidence="13">
    <location>
        <begin position="1"/>
        <end position="247"/>
    </location>
</feature>
<dbReference type="OrthoDB" id="626362at2"/>
<dbReference type="EC" id="2.1.1.386" evidence="11"/>
<evidence type="ECO:0000256" key="3">
    <source>
        <dbReference type="ARBA" id="ARBA00021330"/>
    </source>
</evidence>
<proteinExistence type="inferred from homology"/>
<evidence type="ECO:0000259" key="13">
    <source>
        <dbReference type="Pfam" id="PF12623"/>
    </source>
</evidence>
<comment type="caution">
    <text evidence="15">The sequence shown here is derived from an EMBL/GenBank/DDBJ whole genome shotgun (WGS) entry which is preliminary data.</text>
</comment>
<dbReference type="GO" id="GO:0031047">
    <property type="term" value="P:regulatory ncRNA-mediated gene silencing"/>
    <property type="evidence" value="ECO:0007669"/>
    <property type="project" value="UniProtKB-KW"/>
</dbReference>
<dbReference type="InterPro" id="IPR029063">
    <property type="entry name" value="SAM-dependent_MTases_sf"/>
</dbReference>
<evidence type="ECO:0000256" key="1">
    <source>
        <dbReference type="ARBA" id="ARBA00001946"/>
    </source>
</evidence>
<evidence type="ECO:0000313" key="16">
    <source>
        <dbReference type="Proteomes" id="UP000292027"/>
    </source>
</evidence>
<dbReference type="Gene3D" id="3.40.50.150">
    <property type="entry name" value="Vaccinia Virus protein VP39"/>
    <property type="match status" value="1"/>
</dbReference>
<keyword evidence="16" id="KW-1185">Reference proteome</keyword>
<keyword evidence="7" id="KW-0479">Metal-binding</keyword>
<dbReference type="InterPro" id="IPR026610">
    <property type="entry name" value="Hen1"/>
</dbReference>
<dbReference type="AlphaFoldDB" id="A0A4Q7WRS3"/>
<dbReference type="GO" id="GO:0046872">
    <property type="term" value="F:metal ion binding"/>
    <property type="evidence" value="ECO:0007669"/>
    <property type="project" value="UniProtKB-KW"/>
</dbReference>
<evidence type="ECO:0000256" key="9">
    <source>
        <dbReference type="ARBA" id="ARBA00022884"/>
    </source>
</evidence>
<keyword evidence="8" id="KW-0460">Magnesium</keyword>
<dbReference type="InterPro" id="IPR041698">
    <property type="entry name" value="Methyltransf_25"/>
</dbReference>
<dbReference type="GO" id="GO:0001510">
    <property type="term" value="P:RNA methylation"/>
    <property type="evidence" value="ECO:0007669"/>
    <property type="project" value="InterPro"/>
</dbReference>
<evidence type="ECO:0000256" key="12">
    <source>
        <dbReference type="ARBA" id="ARBA00048418"/>
    </source>
</evidence>
<dbReference type="RefSeq" id="WP_130446908.1">
    <property type="nucleotide sequence ID" value="NZ_SHKR01000014.1"/>
</dbReference>
<dbReference type="InterPro" id="IPR038546">
    <property type="entry name" value="Hen1_N_sf"/>
</dbReference>
<keyword evidence="9" id="KW-0694">RNA-binding</keyword>
<keyword evidence="6" id="KW-0949">S-adenosyl-L-methionine</keyword>
<accession>A0A4Q7WRS3</accession>
<reference evidence="15 16" key="1">
    <citation type="journal article" date="2015" name="Stand. Genomic Sci.">
        <title>Genomic Encyclopedia of Bacterial and Archaeal Type Strains, Phase III: the genomes of soil and plant-associated and newly described type strains.</title>
        <authorList>
            <person name="Whitman W.B."/>
            <person name="Woyke T."/>
            <person name="Klenk H.P."/>
            <person name="Zhou Y."/>
            <person name="Lilburn T.G."/>
            <person name="Beck B.J."/>
            <person name="De Vos P."/>
            <person name="Vandamme P."/>
            <person name="Eisen J.A."/>
            <person name="Garrity G."/>
            <person name="Hugenholtz P."/>
            <person name="Kyrpides N.C."/>
        </authorList>
    </citation>
    <scope>NUCLEOTIDE SEQUENCE [LARGE SCALE GENOMIC DNA]</scope>
    <source>
        <strain evidence="15 16">VKM Ac-2540</strain>
    </source>
</reference>
<dbReference type="InterPro" id="IPR024740">
    <property type="entry name" value="Hen1_N"/>
</dbReference>
<evidence type="ECO:0000256" key="5">
    <source>
        <dbReference type="ARBA" id="ARBA00022679"/>
    </source>
</evidence>
<dbReference type="NCBIfam" id="TIGR04074">
    <property type="entry name" value="bacter_Hen1"/>
    <property type="match status" value="1"/>
</dbReference>
<dbReference type="Pfam" id="PF12623">
    <property type="entry name" value="Hen1_L"/>
    <property type="match status" value="1"/>
</dbReference>
<comment type="catalytic activity">
    <reaction evidence="12">
        <text>small RNA 3'-end nucleotide + S-adenosyl-L-methionine = small RNA 3'-end 2'-O-methylnucleotide + S-adenosyl-L-homocysteine + H(+)</text>
        <dbReference type="Rhea" id="RHEA:37887"/>
        <dbReference type="Rhea" id="RHEA-COMP:10415"/>
        <dbReference type="Rhea" id="RHEA-COMP:10416"/>
        <dbReference type="ChEBI" id="CHEBI:15378"/>
        <dbReference type="ChEBI" id="CHEBI:57856"/>
        <dbReference type="ChEBI" id="CHEBI:59789"/>
        <dbReference type="ChEBI" id="CHEBI:74896"/>
        <dbReference type="ChEBI" id="CHEBI:74898"/>
        <dbReference type="EC" id="2.1.1.386"/>
    </reaction>
</comment>
<evidence type="ECO:0000256" key="2">
    <source>
        <dbReference type="ARBA" id="ARBA00009026"/>
    </source>
</evidence>
<dbReference type="PANTHER" id="PTHR21404:SF3">
    <property type="entry name" value="SMALL RNA 2'-O-METHYLTRANSFERASE"/>
    <property type="match status" value="1"/>
</dbReference>
<evidence type="ECO:0000259" key="14">
    <source>
        <dbReference type="Pfam" id="PF13649"/>
    </source>
</evidence>
<dbReference type="PANTHER" id="PTHR21404">
    <property type="entry name" value="HEN1"/>
    <property type="match status" value="1"/>
</dbReference>
<keyword evidence="10" id="KW-0943">RNA-mediated gene silencing</keyword>
<evidence type="ECO:0000256" key="7">
    <source>
        <dbReference type="ARBA" id="ARBA00022723"/>
    </source>
</evidence>
<evidence type="ECO:0000256" key="8">
    <source>
        <dbReference type="ARBA" id="ARBA00022842"/>
    </source>
</evidence>
<name>A0A4Q7WRS3_9ACTN</name>
<evidence type="ECO:0000256" key="4">
    <source>
        <dbReference type="ARBA" id="ARBA00022603"/>
    </source>
</evidence>
<sequence>MFLTLGTDLTGIDAPASDFGFLLHKNPARPQLIEVTGGSAHVFYPEATDERCTAAVLLEIDPIGLVRSGRGKAAEGFTLGEYVNDRPYAASSLLAVALAKLFRTAMNGRCDARPELAARAIPLEIHVPALPCWGGSDLAERLFAPLGWTVDARPVPLDPQIPAWGDSRYVDLRLTGVLRLADALNHLYVMLPVLDDAKHYWVGSDEVDKLVRAGEGWLGAHPEKELISRRYLAHRRYLADAALERLAEVDGVELADESSDEGSVSLAVERRGVVAGVLRELGARRVADIGCGEGALVGELLKDPMIGELIATDVSARALIGAKRRLHYDDLPDRQRDRLRFLQSSVTYSDERLAGLDAVVLMEVIEHVDPPRLPALAHSVFRAAHPAAIVITTPNSEYNALFPSLPAGNYRHPDHRFEWTRPEFETWSHEVATRYNYSVEFRPVGPPDPALGPPTQLALFRREDAR</sequence>